<sequence length="67" mass="7924">MLFIFLLTIFLKKIIESLLTSQKIEKSLFKINLSNSFNNEQNISTNQITLFIRSTSVYFTRPNFINF</sequence>
<dbReference type="dictyBase" id="DDB_G0276379"/>
<dbReference type="HOGENOM" id="CLU_2817798_0_0_1"/>
<keyword evidence="3" id="KW-1185">Reference proteome</keyword>
<dbReference type="KEGG" id="ddi:DDB_G0276379"/>
<dbReference type="InParanoid" id="Q551T6"/>
<keyword evidence="1" id="KW-0732">Signal</keyword>
<dbReference type="EMBL" id="AAFI02000014">
    <property type="protein sequence ID" value="EAL69270.1"/>
    <property type="molecule type" value="Genomic_DNA"/>
</dbReference>
<dbReference type="RefSeq" id="XP_643189.1">
    <property type="nucleotide sequence ID" value="XM_638097.1"/>
</dbReference>
<feature type="chain" id="PRO_5004250103" evidence="1">
    <location>
        <begin position="18"/>
        <end position="67"/>
    </location>
</feature>
<dbReference type="PaxDb" id="44689-DDB0203819"/>
<dbReference type="SMR" id="Q551T6"/>
<evidence type="ECO:0000313" key="2">
    <source>
        <dbReference type="EMBL" id="EAL69270.1"/>
    </source>
</evidence>
<organism evidence="2 3">
    <name type="scientific">Dictyostelium discoideum</name>
    <name type="common">Social amoeba</name>
    <dbReference type="NCBI Taxonomy" id="44689"/>
    <lineage>
        <taxon>Eukaryota</taxon>
        <taxon>Amoebozoa</taxon>
        <taxon>Evosea</taxon>
        <taxon>Eumycetozoa</taxon>
        <taxon>Dictyostelia</taxon>
        <taxon>Dictyosteliales</taxon>
        <taxon>Dictyosteliaceae</taxon>
        <taxon>Dictyostelium</taxon>
    </lineage>
</organism>
<reference evidence="2 3" key="1">
    <citation type="journal article" date="2005" name="Nature">
        <title>The genome of the social amoeba Dictyostelium discoideum.</title>
        <authorList>
            <consortium name="The Dictyostelium discoideum Sequencing Consortium"/>
            <person name="Eichinger L."/>
            <person name="Pachebat J.A."/>
            <person name="Glockner G."/>
            <person name="Rajandream M.A."/>
            <person name="Sucgang R."/>
            <person name="Berriman M."/>
            <person name="Song J."/>
            <person name="Olsen R."/>
            <person name="Szafranski K."/>
            <person name="Xu Q."/>
            <person name="Tunggal B."/>
            <person name="Kummerfeld S."/>
            <person name="Madera M."/>
            <person name="Konfortov B.A."/>
            <person name="Rivero F."/>
            <person name="Bankier A.T."/>
            <person name="Lehmann R."/>
            <person name="Hamlin N."/>
            <person name="Davies R."/>
            <person name="Gaudet P."/>
            <person name="Fey P."/>
            <person name="Pilcher K."/>
            <person name="Chen G."/>
            <person name="Saunders D."/>
            <person name="Sodergren E."/>
            <person name="Davis P."/>
            <person name="Kerhornou A."/>
            <person name="Nie X."/>
            <person name="Hall N."/>
            <person name="Anjard C."/>
            <person name="Hemphill L."/>
            <person name="Bason N."/>
            <person name="Farbrother P."/>
            <person name="Desany B."/>
            <person name="Just E."/>
            <person name="Morio T."/>
            <person name="Rost R."/>
            <person name="Churcher C."/>
            <person name="Cooper J."/>
            <person name="Haydock S."/>
            <person name="van Driessche N."/>
            <person name="Cronin A."/>
            <person name="Goodhead I."/>
            <person name="Muzny D."/>
            <person name="Mourier T."/>
            <person name="Pain A."/>
            <person name="Lu M."/>
            <person name="Harper D."/>
            <person name="Lindsay R."/>
            <person name="Hauser H."/>
            <person name="James K."/>
            <person name="Quiles M."/>
            <person name="Madan Babu M."/>
            <person name="Saito T."/>
            <person name="Buchrieser C."/>
            <person name="Wardroper A."/>
            <person name="Felder M."/>
            <person name="Thangavelu M."/>
            <person name="Johnson D."/>
            <person name="Knights A."/>
            <person name="Loulseged H."/>
            <person name="Mungall K."/>
            <person name="Oliver K."/>
            <person name="Price C."/>
            <person name="Quail M.A."/>
            <person name="Urushihara H."/>
            <person name="Hernandez J."/>
            <person name="Rabbinowitsch E."/>
            <person name="Steffen D."/>
            <person name="Sanders M."/>
            <person name="Ma J."/>
            <person name="Kohara Y."/>
            <person name="Sharp S."/>
            <person name="Simmonds M."/>
            <person name="Spiegler S."/>
            <person name="Tivey A."/>
            <person name="Sugano S."/>
            <person name="White B."/>
            <person name="Walker D."/>
            <person name="Woodward J."/>
            <person name="Winckler T."/>
            <person name="Tanaka Y."/>
            <person name="Shaulsky G."/>
            <person name="Schleicher M."/>
            <person name="Weinstock G."/>
            <person name="Rosenthal A."/>
            <person name="Cox E.C."/>
            <person name="Chisholm R.L."/>
            <person name="Gibbs R."/>
            <person name="Loomis W.F."/>
            <person name="Platzer M."/>
            <person name="Kay R.R."/>
            <person name="Williams J."/>
            <person name="Dear P.H."/>
            <person name="Noegel A.A."/>
            <person name="Barrell B."/>
            <person name="Kuspa A."/>
        </authorList>
    </citation>
    <scope>NUCLEOTIDE SEQUENCE [LARGE SCALE GENOMIC DNA]</scope>
    <source>
        <strain evidence="2 3">AX4</strain>
    </source>
</reference>
<comment type="caution">
    <text evidence="2">The sequence shown here is derived from an EMBL/GenBank/DDBJ whole genome shotgun (WGS) entry which is preliminary data.</text>
</comment>
<dbReference type="Proteomes" id="UP000002195">
    <property type="component" value="Unassembled WGS sequence"/>
</dbReference>
<dbReference type="VEuPathDB" id="AmoebaDB:DDB_G0276379"/>
<evidence type="ECO:0000256" key="1">
    <source>
        <dbReference type="SAM" id="SignalP"/>
    </source>
</evidence>
<accession>Q551T6</accession>
<gene>
    <name evidence="2" type="ORF">DDB_G0276379</name>
</gene>
<feature type="signal peptide" evidence="1">
    <location>
        <begin position="1"/>
        <end position="17"/>
    </location>
</feature>
<dbReference type="AlphaFoldDB" id="Q551T6"/>
<name>Q551T6_DICDI</name>
<proteinExistence type="predicted"/>
<dbReference type="GeneID" id="8620462"/>
<evidence type="ECO:0000313" key="3">
    <source>
        <dbReference type="Proteomes" id="UP000002195"/>
    </source>
</evidence>
<protein>
    <submittedName>
        <fullName evidence="2">Uncharacterized protein</fullName>
    </submittedName>
</protein>